<evidence type="ECO:0000313" key="7">
    <source>
        <dbReference type="Proteomes" id="UP000052979"/>
    </source>
</evidence>
<dbReference type="PANTHER" id="PTHR46796">
    <property type="entry name" value="HTH-TYPE TRANSCRIPTIONAL ACTIVATOR RHAS-RELATED"/>
    <property type="match status" value="1"/>
</dbReference>
<dbReference type="Proteomes" id="UP000052979">
    <property type="component" value="Unassembled WGS sequence"/>
</dbReference>
<gene>
    <name evidence="6" type="ORF">C5C51_10155</name>
    <name evidence="5" type="ORF">VT73_01990</name>
</gene>
<evidence type="ECO:0000256" key="3">
    <source>
        <dbReference type="ARBA" id="ARBA00023163"/>
    </source>
</evidence>
<keyword evidence="7" id="KW-1185">Reference proteome</keyword>
<dbReference type="PATRIC" id="fig|145458.7.peg.2352"/>
<accession>A0A0C5BGF9</accession>
<dbReference type="Pfam" id="PF12833">
    <property type="entry name" value="HTH_18"/>
    <property type="match status" value="1"/>
</dbReference>
<dbReference type="PANTHER" id="PTHR46796:SF6">
    <property type="entry name" value="ARAC SUBFAMILY"/>
    <property type="match status" value="1"/>
</dbReference>
<dbReference type="STRING" id="145458.APU90_06715"/>
<organism evidence="5 7">
    <name type="scientific">Rathayibacter toxicus</name>
    <dbReference type="NCBI Taxonomy" id="145458"/>
    <lineage>
        <taxon>Bacteria</taxon>
        <taxon>Bacillati</taxon>
        <taxon>Actinomycetota</taxon>
        <taxon>Actinomycetes</taxon>
        <taxon>Micrococcales</taxon>
        <taxon>Microbacteriaceae</taxon>
        <taxon>Rathayibacter</taxon>
    </lineage>
</organism>
<name>A0A0C5BGF9_9MICO</name>
<evidence type="ECO:0000259" key="4">
    <source>
        <dbReference type="PROSITE" id="PS01124"/>
    </source>
</evidence>
<keyword evidence="1" id="KW-0805">Transcription regulation</keyword>
<dbReference type="KEGG" id="rtx:TI83_10350"/>
<dbReference type="SMART" id="SM00342">
    <property type="entry name" value="HTH_ARAC"/>
    <property type="match status" value="1"/>
</dbReference>
<dbReference type="InterPro" id="IPR009057">
    <property type="entry name" value="Homeodomain-like_sf"/>
</dbReference>
<dbReference type="KEGG" id="rtc:APU90_06715"/>
<dbReference type="SUPFAM" id="SSF46689">
    <property type="entry name" value="Homeodomain-like"/>
    <property type="match status" value="1"/>
</dbReference>
<sequence length="302" mass="32699">MRSVRLRGPVGLAALGRTLDVSTELARDFRMDLQIGVLEHVRVLHVVATPFTARWPASAPRDGLTAVVLPTEGAVTIQSANGVGSSACGGLVLPAHEPVVVRAERAVRFFVLCIDPLEFDSEHRADPAHTFPSTSLTATARSVLRAFLTDLDITHPIQAEYLQGTVLRLGKLLGSVHDESMAERLATQELIEMATRIIRSDAGDPALDPNRVALACGVSLRTLQRTIAEERGTTVREMIIAARTQNALRIVHSPGGTELPLSDIASRSGFSSLERLRRAIAAETGLSPGQYRRSRVAEREVR</sequence>
<dbReference type="GO" id="GO:0043565">
    <property type="term" value="F:sequence-specific DNA binding"/>
    <property type="evidence" value="ECO:0007669"/>
    <property type="project" value="InterPro"/>
</dbReference>
<dbReference type="Gene3D" id="1.10.10.60">
    <property type="entry name" value="Homeodomain-like"/>
    <property type="match status" value="1"/>
</dbReference>
<protein>
    <submittedName>
        <fullName evidence="6">AraC family transcriptional regulator</fullName>
    </submittedName>
</protein>
<dbReference type="PROSITE" id="PS01124">
    <property type="entry name" value="HTH_ARAC_FAMILY_2"/>
    <property type="match status" value="1"/>
</dbReference>
<evidence type="ECO:0000313" key="8">
    <source>
        <dbReference type="Proteomes" id="UP000237966"/>
    </source>
</evidence>
<reference evidence="6 8" key="2">
    <citation type="submission" date="2018-02" db="EMBL/GenBank/DDBJ databases">
        <title>Bacteriophage NCPPB3778 and a type I-E CRISPR drive the evolution of the US Biological Select Agent, Rathayibacter toxicus.</title>
        <authorList>
            <person name="Davis E.W.II."/>
            <person name="Tabima J.F."/>
            <person name="Weisberg A.J."/>
            <person name="Lopes L.D."/>
            <person name="Wiseman M.S."/>
            <person name="Wiseman M.S."/>
            <person name="Pupko T."/>
            <person name="Belcher M.S."/>
            <person name="Sechler A.J."/>
            <person name="Tancos M.A."/>
            <person name="Schroeder B.K."/>
            <person name="Murray T.D."/>
            <person name="Luster D.G."/>
            <person name="Schneider W.L."/>
            <person name="Rogers E."/>
            <person name="Andreote F.D."/>
            <person name="Grunwald N.J."/>
            <person name="Putnam M.L."/>
            <person name="Chang J.H."/>
        </authorList>
    </citation>
    <scope>NUCLEOTIDE SEQUENCE [LARGE SCALE GENOMIC DNA]</scope>
    <source>
        <strain evidence="6 8">FH99</strain>
    </source>
</reference>
<keyword evidence="3" id="KW-0804">Transcription</keyword>
<feature type="domain" description="HTH araC/xylS-type" evidence="4">
    <location>
        <begin position="192"/>
        <end position="294"/>
    </location>
</feature>
<evidence type="ECO:0000313" key="6">
    <source>
        <dbReference type="EMBL" id="PPI13483.1"/>
    </source>
</evidence>
<dbReference type="AlphaFoldDB" id="A0A0C5BGF9"/>
<reference evidence="5 7" key="1">
    <citation type="submission" date="2015-04" db="EMBL/GenBank/DDBJ databases">
        <title>Draft genome sequence of Rathayibacter toxicus strain FH-142 (AKA 70134 or CS 32), a Western Australian isolate.</title>
        <authorList>
            <consortium name="Consortium for Microbial Forensics and Genomics (microFORGE)"/>
            <person name="Knight B.M."/>
            <person name="Roberts D.P."/>
            <person name="Lin D."/>
            <person name="Hari K."/>
            <person name="Fletcher J."/>
            <person name="Melcher U."/>
            <person name="Blagden T."/>
            <person name="Luster D.G."/>
            <person name="Sechler A.J."/>
            <person name="Schneider W.L."/>
            <person name="Winegar R.A."/>
        </authorList>
    </citation>
    <scope>NUCLEOTIDE SEQUENCE [LARGE SCALE GENOMIC DNA]</scope>
    <source>
        <strain evidence="5 7">FH142</strain>
    </source>
</reference>
<dbReference type="Proteomes" id="UP000237966">
    <property type="component" value="Unassembled WGS sequence"/>
</dbReference>
<dbReference type="eggNOG" id="COG4977">
    <property type="taxonomic scope" value="Bacteria"/>
</dbReference>
<keyword evidence="2" id="KW-0238">DNA-binding</keyword>
<dbReference type="InterPro" id="IPR018060">
    <property type="entry name" value="HTH_AraC"/>
</dbReference>
<dbReference type="EMBL" id="LBFI01000012">
    <property type="protein sequence ID" value="KKM46800.1"/>
    <property type="molecule type" value="Genomic_DNA"/>
</dbReference>
<evidence type="ECO:0000313" key="5">
    <source>
        <dbReference type="EMBL" id="KKM46800.1"/>
    </source>
</evidence>
<evidence type="ECO:0000256" key="1">
    <source>
        <dbReference type="ARBA" id="ARBA00023015"/>
    </source>
</evidence>
<evidence type="ECO:0000256" key="2">
    <source>
        <dbReference type="ARBA" id="ARBA00023125"/>
    </source>
</evidence>
<dbReference type="EMBL" id="PSWU01000014">
    <property type="protein sequence ID" value="PPI13483.1"/>
    <property type="molecule type" value="Genomic_DNA"/>
</dbReference>
<proteinExistence type="predicted"/>
<dbReference type="GO" id="GO:0003700">
    <property type="term" value="F:DNA-binding transcription factor activity"/>
    <property type="evidence" value="ECO:0007669"/>
    <property type="project" value="InterPro"/>
</dbReference>
<comment type="caution">
    <text evidence="5">The sequence shown here is derived from an EMBL/GenBank/DDBJ whole genome shotgun (WGS) entry which is preliminary data.</text>
</comment>
<dbReference type="InterPro" id="IPR050204">
    <property type="entry name" value="AraC_XylS_family_regulators"/>
</dbReference>